<dbReference type="HAMAP" id="MF_00391">
    <property type="entry name" value="Ribosomal_bL34"/>
    <property type="match status" value="1"/>
</dbReference>
<dbReference type="GO" id="GO:0005840">
    <property type="term" value="C:ribosome"/>
    <property type="evidence" value="ECO:0007669"/>
    <property type="project" value="UniProtKB-KW"/>
</dbReference>
<dbReference type="EMBL" id="UINC01000277">
    <property type="protein sequence ID" value="SUZ52505.1"/>
    <property type="molecule type" value="Genomic_DNA"/>
</dbReference>
<dbReference type="FunFam" id="1.10.287.3980:FF:000001">
    <property type="entry name" value="Mitochondrial ribosomal protein L34"/>
    <property type="match status" value="1"/>
</dbReference>
<dbReference type="InterPro" id="IPR020939">
    <property type="entry name" value="Ribosomal_bL34_CS"/>
</dbReference>
<evidence type="ECO:0000256" key="2">
    <source>
        <dbReference type="ARBA" id="ARBA00022980"/>
    </source>
</evidence>
<gene>
    <name evidence="5" type="ORF">METZ01_LOCUS5359</name>
</gene>
<dbReference type="Pfam" id="PF00468">
    <property type="entry name" value="Ribosomal_L34"/>
    <property type="match status" value="1"/>
</dbReference>
<evidence type="ECO:0000256" key="3">
    <source>
        <dbReference type="ARBA" id="ARBA00023274"/>
    </source>
</evidence>
<dbReference type="PANTHER" id="PTHR14503:SF4">
    <property type="entry name" value="LARGE RIBOSOMAL SUBUNIT PROTEIN BL34M"/>
    <property type="match status" value="1"/>
</dbReference>
<proteinExistence type="inferred from homology"/>
<dbReference type="GO" id="GO:1990904">
    <property type="term" value="C:ribonucleoprotein complex"/>
    <property type="evidence" value="ECO:0007669"/>
    <property type="project" value="UniProtKB-KW"/>
</dbReference>
<keyword evidence="3" id="KW-0687">Ribonucleoprotein</keyword>
<dbReference type="PROSITE" id="PS00784">
    <property type="entry name" value="RIBOSOMAL_L34"/>
    <property type="match status" value="1"/>
</dbReference>
<accession>A0A381ND65</accession>
<organism evidence="5">
    <name type="scientific">marine metagenome</name>
    <dbReference type="NCBI Taxonomy" id="408172"/>
    <lineage>
        <taxon>unclassified sequences</taxon>
        <taxon>metagenomes</taxon>
        <taxon>ecological metagenomes</taxon>
    </lineage>
</organism>
<keyword evidence="2" id="KW-0689">Ribosomal protein</keyword>
<dbReference type="PANTHER" id="PTHR14503">
    <property type="entry name" value="MITOCHONDRIAL RIBOSOMAL PROTEIN 34 FAMILY MEMBER"/>
    <property type="match status" value="1"/>
</dbReference>
<dbReference type="NCBIfam" id="TIGR01030">
    <property type="entry name" value="rpmH_bact"/>
    <property type="match status" value="1"/>
</dbReference>
<evidence type="ECO:0000256" key="4">
    <source>
        <dbReference type="SAM" id="MobiDB-lite"/>
    </source>
</evidence>
<dbReference type="InterPro" id="IPR000271">
    <property type="entry name" value="Ribosomal_bL34"/>
</dbReference>
<feature type="compositionally biased region" description="Basic residues" evidence="4">
    <location>
        <begin position="30"/>
        <end position="44"/>
    </location>
</feature>
<reference evidence="5" key="1">
    <citation type="submission" date="2018-05" db="EMBL/GenBank/DDBJ databases">
        <authorList>
            <person name="Lanie J.A."/>
            <person name="Ng W.-L."/>
            <person name="Kazmierczak K.M."/>
            <person name="Andrzejewski T.M."/>
            <person name="Davidsen T.M."/>
            <person name="Wayne K.J."/>
            <person name="Tettelin H."/>
            <person name="Glass J.I."/>
            <person name="Rusch D."/>
            <person name="Podicherti R."/>
            <person name="Tsui H.-C.T."/>
            <person name="Winkler M.E."/>
        </authorList>
    </citation>
    <scope>NUCLEOTIDE SEQUENCE</scope>
</reference>
<protein>
    <recommendedName>
        <fullName evidence="6">Ribosomal protein L34</fullName>
    </recommendedName>
</protein>
<dbReference type="GO" id="GO:0006412">
    <property type="term" value="P:translation"/>
    <property type="evidence" value="ECO:0007669"/>
    <property type="project" value="InterPro"/>
</dbReference>
<dbReference type="GO" id="GO:0003735">
    <property type="term" value="F:structural constituent of ribosome"/>
    <property type="evidence" value="ECO:0007669"/>
    <property type="project" value="InterPro"/>
</dbReference>
<evidence type="ECO:0000256" key="1">
    <source>
        <dbReference type="ARBA" id="ARBA00010111"/>
    </source>
</evidence>
<sequence>MKRTYQPSRRKRKNKHGFRSRMKTVGGRAVLRRRRKKGRKVLSA</sequence>
<name>A0A381ND65_9ZZZZ</name>
<evidence type="ECO:0008006" key="6">
    <source>
        <dbReference type="Google" id="ProtNLM"/>
    </source>
</evidence>
<feature type="compositionally biased region" description="Basic residues" evidence="4">
    <location>
        <begin position="1"/>
        <end position="22"/>
    </location>
</feature>
<evidence type="ECO:0000313" key="5">
    <source>
        <dbReference type="EMBL" id="SUZ52505.1"/>
    </source>
</evidence>
<dbReference type="AlphaFoldDB" id="A0A381ND65"/>
<feature type="region of interest" description="Disordered" evidence="4">
    <location>
        <begin position="1"/>
        <end position="44"/>
    </location>
</feature>
<comment type="similarity">
    <text evidence="1">Belongs to the bacterial ribosomal protein bL34 family.</text>
</comment>
<dbReference type="Gene3D" id="1.10.287.3980">
    <property type="match status" value="1"/>
</dbReference>